<dbReference type="PANTHER" id="PTHR21310">
    <property type="entry name" value="AMINOGLYCOSIDE PHOSPHOTRANSFERASE-RELATED-RELATED"/>
    <property type="match status" value="1"/>
</dbReference>
<name>A0A135T8E2_9PEZI</name>
<proteinExistence type="predicted"/>
<keyword evidence="2" id="KW-1185">Reference proteome</keyword>
<dbReference type="OrthoDB" id="2906425at2759"/>
<dbReference type="Proteomes" id="UP000070054">
    <property type="component" value="Unassembled WGS sequence"/>
</dbReference>
<dbReference type="PANTHER" id="PTHR21310:SF15">
    <property type="entry name" value="AMINOGLYCOSIDE PHOSPHOTRANSFERASE DOMAIN-CONTAINING PROTEIN"/>
    <property type="match status" value="1"/>
</dbReference>
<dbReference type="InterPro" id="IPR011009">
    <property type="entry name" value="Kinase-like_dom_sf"/>
</dbReference>
<accession>A0A135T8E2</accession>
<comment type="caution">
    <text evidence="1">The sequence shown here is derived from an EMBL/GenBank/DDBJ whole genome shotgun (WGS) entry which is preliminary data.</text>
</comment>
<sequence length="410" mass="46305">MTTYTINPNGLFPDPDVLGGMPELGEDTDDTKVQVQVLQNNATFCAFLLNFKESQPPPGIPRQLFVRIQKYAKDESPLVSAALTNLARTVLPLLVPKVWGSGYSWMKDGTKVSYVISEWYPDACPLETVWDDMDVENRGEIVEDLFEAVSKLCSLSLQKLTFEQWQLFRNTPFETKNTQLPILVGGPPYGYHTDFASLMRRNLCPRNADCAVKEKTDGTLIVSVHAPEAEYFGFAETDLGLLTQSSVLCHNDLEPHNLLVEKVSTERGEKYKLVAILNWDQAGFVPFAFEVARKDLHLGLRNFNWSWYDMYRQLAGHQLFDTPGCPIWSKLIRCLMAVHSSSQAKITEVSTSDGTAQMLWLEKEGLTFSTLVEEGWVKMHSFVTFPADKNLDIWDSYGVPFLPQGGLREQ</sequence>
<organism evidence="1 2">
    <name type="scientific">Colletotrichum nymphaeae SA-01</name>
    <dbReference type="NCBI Taxonomy" id="1460502"/>
    <lineage>
        <taxon>Eukaryota</taxon>
        <taxon>Fungi</taxon>
        <taxon>Dikarya</taxon>
        <taxon>Ascomycota</taxon>
        <taxon>Pezizomycotina</taxon>
        <taxon>Sordariomycetes</taxon>
        <taxon>Hypocreomycetidae</taxon>
        <taxon>Glomerellales</taxon>
        <taxon>Glomerellaceae</taxon>
        <taxon>Colletotrichum</taxon>
        <taxon>Colletotrichum acutatum species complex</taxon>
    </lineage>
</organism>
<dbReference type="InterPro" id="IPR051678">
    <property type="entry name" value="AGP_Transferase"/>
</dbReference>
<gene>
    <name evidence="1" type="ORF">CNYM01_07293</name>
</gene>
<evidence type="ECO:0000313" key="1">
    <source>
        <dbReference type="EMBL" id="KXH44432.1"/>
    </source>
</evidence>
<dbReference type="AlphaFoldDB" id="A0A135T8E2"/>
<dbReference type="SUPFAM" id="SSF56112">
    <property type="entry name" value="Protein kinase-like (PK-like)"/>
    <property type="match status" value="1"/>
</dbReference>
<evidence type="ECO:0000313" key="2">
    <source>
        <dbReference type="Proteomes" id="UP000070054"/>
    </source>
</evidence>
<dbReference type="EMBL" id="JEMN01001205">
    <property type="protein sequence ID" value="KXH44432.1"/>
    <property type="molecule type" value="Genomic_DNA"/>
</dbReference>
<reference evidence="1 2" key="1">
    <citation type="submission" date="2014-02" db="EMBL/GenBank/DDBJ databases">
        <title>The genome sequence of Colletotrichum nymphaeae SA-01.</title>
        <authorList>
            <person name="Baroncelli R."/>
            <person name="Thon M.R."/>
        </authorList>
    </citation>
    <scope>NUCLEOTIDE SEQUENCE [LARGE SCALE GENOMIC DNA]</scope>
    <source>
        <strain evidence="1 2">SA-01</strain>
    </source>
</reference>
<protein>
    <submittedName>
        <fullName evidence="1">Uncharacterized protein</fullName>
    </submittedName>
</protein>